<dbReference type="Proteomes" id="UP000298216">
    <property type="component" value="Unassembled WGS sequence"/>
</dbReference>
<keyword evidence="2" id="KW-1133">Transmembrane helix</keyword>
<dbReference type="EMBL" id="SPVH01000006">
    <property type="protein sequence ID" value="TFW12870.1"/>
    <property type="molecule type" value="Genomic_DNA"/>
</dbReference>
<evidence type="ECO:0000256" key="2">
    <source>
        <dbReference type="SAM" id="Phobius"/>
    </source>
</evidence>
<dbReference type="AlphaFoldDB" id="A0A4Y9RUR6"/>
<dbReference type="Gene3D" id="3.30.1150.10">
    <property type="match status" value="1"/>
</dbReference>
<organism evidence="3 4">
    <name type="scientific">Brevundimonas intermedia</name>
    <dbReference type="NCBI Taxonomy" id="74315"/>
    <lineage>
        <taxon>Bacteria</taxon>
        <taxon>Pseudomonadati</taxon>
        <taxon>Pseudomonadota</taxon>
        <taxon>Alphaproteobacteria</taxon>
        <taxon>Caulobacterales</taxon>
        <taxon>Caulobacteraceae</taxon>
        <taxon>Brevundimonas</taxon>
    </lineage>
</organism>
<comment type="caution">
    <text evidence="3">The sequence shown here is derived from an EMBL/GenBank/DDBJ whole genome shotgun (WGS) entry which is preliminary data.</text>
</comment>
<keyword evidence="2" id="KW-0812">Transmembrane</keyword>
<gene>
    <name evidence="3" type="ORF">EGY25_12885</name>
</gene>
<proteinExistence type="predicted"/>
<evidence type="ECO:0000313" key="4">
    <source>
        <dbReference type="Proteomes" id="UP000298216"/>
    </source>
</evidence>
<protein>
    <submittedName>
        <fullName evidence="3">Energy transducer TonB</fullName>
    </submittedName>
</protein>
<dbReference type="RefSeq" id="WP_135195339.1">
    <property type="nucleotide sequence ID" value="NZ_SPVH01000006.1"/>
</dbReference>
<reference evidence="3 4" key="1">
    <citation type="submission" date="2019-03" db="EMBL/GenBank/DDBJ databases">
        <title>Draft genome of Brevundimonas sp. a heavy metal resistant soil bacteria.</title>
        <authorList>
            <person name="Soto J."/>
        </authorList>
    </citation>
    <scope>NUCLEOTIDE SEQUENCE [LARGE SCALE GENOMIC DNA]</scope>
    <source>
        <strain evidence="3 4">B-10</strain>
    </source>
</reference>
<feature type="compositionally biased region" description="Gly residues" evidence="1">
    <location>
        <begin position="125"/>
        <end position="148"/>
    </location>
</feature>
<feature type="region of interest" description="Disordered" evidence="1">
    <location>
        <begin position="65"/>
        <end position="101"/>
    </location>
</feature>
<keyword evidence="4" id="KW-1185">Reference proteome</keyword>
<evidence type="ECO:0000313" key="3">
    <source>
        <dbReference type="EMBL" id="TFW12870.1"/>
    </source>
</evidence>
<feature type="transmembrane region" description="Helical" evidence="2">
    <location>
        <begin position="17"/>
        <end position="37"/>
    </location>
</feature>
<keyword evidence="2" id="KW-0472">Membrane</keyword>
<name>A0A4Y9RUR6_9CAUL</name>
<sequence length="243" mass="25045">MIDPADPTPEKTCLRRWRMAGIFLAVAVAEIGLFLLLGRVRGPAQTSVVEPPPFEVVLYDPPPPISIEPPAPETGGGAPAAPSVIHTPPPPPMERPREVPAPPVKAPEPAPVVGIAPAPSPQPGFGQGGHGTGNGSGVGSGNGPGSGSTGPRLVTGPTIGQIRANHPSGARSRYGRVELSCIIRLDSRLDGCRVVEESPPGMGFGSAGLQVSGFFRFQPPTEDGRPVEGQRVTVGVDFGRPPR</sequence>
<dbReference type="OrthoDB" id="7207092at2"/>
<feature type="compositionally biased region" description="Pro residues" evidence="1">
    <location>
        <begin position="87"/>
        <end position="101"/>
    </location>
</feature>
<accession>A0A4Y9RUR6</accession>
<feature type="region of interest" description="Disordered" evidence="1">
    <location>
        <begin position="117"/>
        <end position="148"/>
    </location>
</feature>
<evidence type="ECO:0000256" key="1">
    <source>
        <dbReference type="SAM" id="MobiDB-lite"/>
    </source>
</evidence>